<evidence type="ECO:0000313" key="2">
    <source>
        <dbReference type="Ensembl" id="ENSCCRP00015070599.1"/>
    </source>
</evidence>
<dbReference type="InterPro" id="IPR005135">
    <property type="entry name" value="Endo/exonuclease/phosphatase"/>
</dbReference>
<proteinExistence type="predicted"/>
<organism evidence="2 3">
    <name type="scientific">Cyprinus carpio</name>
    <name type="common">Common carp</name>
    <dbReference type="NCBI Taxonomy" id="7962"/>
    <lineage>
        <taxon>Eukaryota</taxon>
        <taxon>Metazoa</taxon>
        <taxon>Chordata</taxon>
        <taxon>Craniata</taxon>
        <taxon>Vertebrata</taxon>
        <taxon>Euteleostomi</taxon>
        <taxon>Actinopterygii</taxon>
        <taxon>Neopterygii</taxon>
        <taxon>Teleostei</taxon>
        <taxon>Ostariophysi</taxon>
        <taxon>Cypriniformes</taxon>
        <taxon>Cyprinidae</taxon>
        <taxon>Cyprininae</taxon>
        <taxon>Cyprinus</taxon>
    </lineage>
</organism>
<accession>A0A8C1ZCY9</accession>
<dbReference type="Pfam" id="PF00078">
    <property type="entry name" value="RVT_1"/>
    <property type="match status" value="1"/>
</dbReference>
<dbReference type="GO" id="GO:0003824">
    <property type="term" value="F:catalytic activity"/>
    <property type="evidence" value="ECO:0007669"/>
    <property type="project" value="InterPro"/>
</dbReference>
<dbReference type="SUPFAM" id="SSF56219">
    <property type="entry name" value="DNase I-like"/>
    <property type="match status" value="1"/>
</dbReference>
<dbReference type="SUPFAM" id="SSF56672">
    <property type="entry name" value="DNA/RNA polymerases"/>
    <property type="match status" value="1"/>
</dbReference>
<dbReference type="Gene3D" id="3.60.10.10">
    <property type="entry name" value="Endonuclease/exonuclease/phosphatase"/>
    <property type="match status" value="1"/>
</dbReference>
<name>A0A8C1ZCY9_CYPCA</name>
<sequence>MALINARSVCNKTFILNDFYTGHKLDILFLTETWASAGESSVFEELCPPDCCFISTPRCTGKGGGVAMVFKQTLNIRPVSVGSYASFELQCIVLEFDSTAVFCALIYRPPNFDSTFIQEFCEFVTHILPSYDQLLLLGDFNIHVCCPGRPLVNEFCNILESFGFMQNINGATHVHGHTLDLILSNGVAVEDVNIEDVSFSDHSPIVFNVHAENSAVMGKHLGYYSRCINSSIPPQFSEIYHANAVEGSILNAVESSIGPDKLTSLLYTNCSNILDVIAPFKLKSPRQKSYYWLDDNARSLRRACRQAERKWKQDSLTVSCEFFKECLFNFQKAAKSARSKYFSDLINTHSHRPKILFSTINSIINPGCQFHVGPSTERCEKFLQFFSDKVLAIHSSFTLQSSDLSLFSLASPPSFSCFQNVSLRELCDLVNKMKKTASSLDVIPSEIIKASFSEIGTSIQSLINLSLSAGVVPKCFKHAVVQPLLKKQGLEENCLDNYRPVSKLSFLSKLLEKVVYSQLISFLNVAKLTEPLQSGFSAHHSTESALLKVFNDILLAVDSGKNSVLLLLDLTAAFDTVDHDILLCRLENLFGIGGIALQWFNSYLRDRSFSVELGKFSSSVAPIICGVPQGSILGPLLFNLYMRPLGDIIRRHNVSFHLYADDTQLYIPLKAGDTIQPLLACLGDIKKWLSNSFLRLNENKTEVIVFGPPKLRSGLINELGKHFPSVSSQVRNLGVILDSELSLTKQINTVVKNSFYQLRIISRLKSFLTFNDLEKVIHAFITSRLDYCNSLYLGLPQSSIARLQMVQNAAARLLTGAKKTDHITPVLASLHWLPVYFRIQFKILLFVFKALNGQAPSYLSDHLIHVSSSRSLRSSDRALLEGSDRGLFLLRPPVSGTNFHWTFALHLLSQLLK</sequence>
<evidence type="ECO:0000259" key="1">
    <source>
        <dbReference type="PROSITE" id="PS50878"/>
    </source>
</evidence>
<dbReference type="CDD" id="cd01650">
    <property type="entry name" value="RT_nLTR_like"/>
    <property type="match status" value="1"/>
</dbReference>
<dbReference type="InterPro" id="IPR036691">
    <property type="entry name" value="Endo/exonu/phosph_ase_sf"/>
</dbReference>
<dbReference type="PANTHER" id="PTHR33332">
    <property type="entry name" value="REVERSE TRANSCRIPTASE DOMAIN-CONTAINING PROTEIN"/>
    <property type="match status" value="1"/>
</dbReference>
<protein>
    <recommendedName>
        <fullName evidence="1">Reverse transcriptase domain-containing protein</fullName>
    </recommendedName>
</protein>
<dbReference type="Pfam" id="PF03372">
    <property type="entry name" value="Exo_endo_phos"/>
    <property type="match status" value="1"/>
</dbReference>
<dbReference type="Ensembl" id="ENSCCRT00015072889.1">
    <property type="protein sequence ID" value="ENSCCRP00015070599.1"/>
    <property type="gene ID" value="ENSCCRG00015028610.1"/>
</dbReference>
<reference evidence="2" key="1">
    <citation type="submission" date="2025-08" db="UniProtKB">
        <authorList>
            <consortium name="Ensembl"/>
        </authorList>
    </citation>
    <scope>IDENTIFICATION</scope>
</reference>
<dbReference type="AlphaFoldDB" id="A0A8C1ZCY9"/>
<feature type="domain" description="Reverse transcriptase" evidence="1">
    <location>
        <begin position="465"/>
        <end position="737"/>
    </location>
</feature>
<dbReference type="PROSITE" id="PS50878">
    <property type="entry name" value="RT_POL"/>
    <property type="match status" value="1"/>
</dbReference>
<dbReference type="InterPro" id="IPR000477">
    <property type="entry name" value="RT_dom"/>
</dbReference>
<evidence type="ECO:0000313" key="3">
    <source>
        <dbReference type="Proteomes" id="UP000694700"/>
    </source>
</evidence>
<dbReference type="InterPro" id="IPR043502">
    <property type="entry name" value="DNA/RNA_pol_sf"/>
</dbReference>
<dbReference type="Proteomes" id="UP000694700">
    <property type="component" value="Unplaced"/>
</dbReference>